<evidence type="ECO:0000256" key="2">
    <source>
        <dbReference type="ARBA" id="ARBA00023315"/>
    </source>
</evidence>
<organism evidence="4 5">
    <name type="scientific">Palleronia salina</name>
    <dbReference type="NCBI Taxonomy" id="313368"/>
    <lineage>
        <taxon>Bacteria</taxon>
        <taxon>Pseudomonadati</taxon>
        <taxon>Pseudomonadota</taxon>
        <taxon>Alphaproteobacteria</taxon>
        <taxon>Rhodobacterales</taxon>
        <taxon>Roseobacteraceae</taxon>
        <taxon>Palleronia</taxon>
    </lineage>
</organism>
<name>A0A1M6HRU4_9RHOB</name>
<keyword evidence="1 4" id="KW-0808">Transferase</keyword>
<dbReference type="RefSeq" id="WP_073128745.1">
    <property type="nucleotide sequence ID" value="NZ_FQZA01000006.1"/>
</dbReference>
<keyword evidence="2" id="KW-0012">Acyltransferase</keyword>
<dbReference type="PANTHER" id="PTHR43420:SF44">
    <property type="entry name" value="ACETYLTRANSFERASE YPEA"/>
    <property type="match status" value="1"/>
</dbReference>
<dbReference type="PANTHER" id="PTHR43420">
    <property type="entry name" value="ACETYLTRANSFERASE"/>
    <property type="match status" value="1"/>
</dbReference>
<dbReference type="STRING" id="313368.SAMN04488012_106118"/>
<evidence type="ECO:0000259" key="3">
    <source>
        <dbReference type="PROSITE" id="PS51186"/>
    </source>
</evidence>
<evidence type="ECO:0000313" key="5">
    <source>
        <dbReference type="Proteomes" id="UP000184040"/>
    </source>
</evidence>
<dbReference type="Gene3D" id="3.40.630.30">
    <property type="match status" value="1"/>
</dbReference>
<keyword evidence="5" id="KW-1185">Reference proteome</keyword>
<reference evidence="4 5" key="1">
    <citation type="submission" date="2016-11" db="EMBL/GenBank/DDBJ databases">
        <authorList>
            <person name="Jaros S."/>
            <person name="Januszkiewicz K."/>
            <person name="Wedrychowicz H."/>
        </authorList>
    </citation>
    <scope>NUCLEOTIDE SEQUENCE [LARGE SCALE GENOMIC DNA]</scope>
    <source>
        <strain evidence="4 5">DSM 26892</strain>
    </source>
</reference>
<dbReference type="GO" id="GO:0016747">
    <property type="term" value="F:acyltransferase activity, transferring groups other than amino-acyl groups"/>
    <property type="evidence" value="ECO:0007669"/>
    <property type="project" value="InterPro"/>
</dbReference>
<accession>A0A1M6HRU4</accession>
<gene>
    <name evidence="4" type="ORF">SAMN04488012_106118</name>
</gene>
<dbReference type="InterPro" id="IPR016181">
    <property type="entry name" value="Acyl_CoA_acyltransferase"/>
</dbReference>
<dbReference type="Pfam" id="PF00583">
    <property type="entry name" value="Acetyltransf_1"/>
    <property type="match status" value="1"/>
</dbReference>
<dbReference type="CDD" id="cd04301">
    <property type="entry name" value="NAT_SF"/>
    <property type="match status" value="1"/>
</dbReference>
<feature type="domain" description="N-acetyltransferase" evidence="3">
    <location>
        <begin position="1"/>
        <end position="137"/>
    </location>
</feature>
<dbReference type="SUPFAM" id="SSF55729">
    <property type="entry name" value="Acyl-CoA N-acyltransferases (Nat)"/>
    <property type="match status" value="1"/>
</dbReference>
<evidence type="ECO:0000313" key="4">
    <source>
        <dbReference type="EMBL" id="SHJ24922.1"/>
    </source>
</evidence>
<sequence>MTPEDLARLHARAITVPPPFPADGFRDLLAQPGAVLVTRDHAFALGRVVLDEAELLTIATDPDHRRKGLGRACLDAFHDDVRAYGATRVFLEVAETNAAARALYDAMGYEQLGLRRGYYRDPAAGSVDALVLGRDLVP</sequence>
<evidence type="ECO:0000256" key="1">
    <source>
        <dbReference type="ARBA" id="ARBA00022679"/>
    </source>
</evidence>
<protein>
    <submittedName>
        <fullName evidence="4">Ribosomal-protein-alanine N-acetyltransferase</fullName>
    </submittedName>
</protein>
<dbReference type="Proteomes" id="UP000184040">
    <property type="component" value="Unassembled WGS sequence"/>
</dbReference>
<proteinExistence type="predicted"/>
<dbReference type="InterPro" id="IPR000182">
    <property type="entry name" value="GNAT_dom"/>
</dbReference>
<dbReference type="InterPro" id="IPR050680">
    <property type="entry name" value="YpeA/RimI_acetyltransf"/>
</dbReference>
<dbReference type="AlphaFoldDB" id="A0A1M6HRU4"/>
<dbReference type="PROSITE" id="PS51186">
    <property type="entry name" value="GNAT"/>
    <property type="match status" value="1"/>
</dbReference>
<dbReference type="EMBL" id="FQZA01000006">
    <property type="protein sequence ID" value="SHJ24922.1"/>
    <property type="molecule type" value="Genomic_DNA"/>
</dbReference>